<dbReference type="CDD" id="cd00156">
    <property type="entry name" value="REC"/>
    <property type="match status" value="1"/>
</dbReference>
<organism evidence="4 5">
    <name type="scientific">Thalassococcus profundi</name>
    <dbReference type="NCBI Taxonomy" id="2282382"/>
    <lineage>
        <taxon>Bacteria</taxon>
        <taxon>Pseudomonadati</taxon>
        <taxon>Pseudomonadota</taxon>
        <taxon>Alphaproteobacteria</taxon>
        <taxon>Rhodobacterales</taxon>
        <taxon>Roseobacteraceae</taxon>
        <taxon>Thalassococcus</taxon>
    </lineage>
</organism>
<gene>
    <name evidence="4" type="ORF">DU478_15135</name>
</gene>
<evidence type="ECO:0000313" key="5">
    <source>
        <dbReference type="Proteomes" id="UP000253977"/>
    </source>
</evidence>
<dbReference type="PANTHER" id="PTHR44591:SF3">
    <property type="entry name" value="RESPONSE REGULATORY DOMAIN-CONTAINING PROTEIN"/>
    <property type="match status" value="1"/>
</dbReference>
<keyword evidence="5" id="KW-1185">Reference proteome</keyword>
<dbReference type="SUPFAM" id="SSF52172">
    <property type="entry name" value="CheY-like"/>
    <property type="match status" value="1"/>
</dbReference>
<dbReference type="InterPro" id="IPR050595">
    <property type="entry name" value="Bact_response_regulator"/>
</dbReference>
<dbReference type="PANTHER" id="PTHR44591">
    <property type="entry name" value="STRESS RESPONSE REGULATOR PROTEIN 1"/>
    <property type="match status" value="1"/>
</dbReference>
<evidence type="ECO:0000313" key="4">
    <source>
        <dbReference type="EMBL" id="RDD65497.1"/>
    </source>
</evidence>
<protein>
    <submittedName>
        <fullName evidence="4">Response regulator</fullName>
    </submittedName>
</protein>
<dbReference type="SMART" id="SM00448">
    <property type="entry name" value="REC"/>
    <property type="match status" value="1"/>
</dbReference>
<dbReference type="EMBL" id="QPMK01000012">
    <property type="protein sequence ID" value="RDD65497.1"/>
    <property type="molecule type" value="Genomic_DNA"/>
</dbReference>
<dbReference type="Gene3D" id="3.40.50.2300">
    <property type="match status" value="1"/>
</dbReference>
<evidence type="ECO:0000259" key="3">
    <source>
        <dbReference type="PROSITE" id="PS50110"/>
    </source>
</evidence>
<dbReference type="AlphaFoldDB" id="A0A369TMZ7"/>
<reference evidence="4 5" key="1">
    <citation type="submission" date="2018-07" db="EMBL/GenBank/DDBJ databases">
        <title>Thalassococcus profundi sp. nov., a marine bacterium isolated from deep seawater of Okinawa Trough.</title>
        <authorList>
            <person name="Yu M."/>
        </authorList>
    </citation>
    <scope>NUCLEOTIDE SEQUENCE [LARGE SCALE GENOMIC DNA]</scope>
    <source>
        <strain evidence="4 5">WRAS1</strain>
    </source>
</reference>
<accession>A0A369TMZ7</accession>
<keyword evidence="1 2" id="KW-0597">Phosphoprotein</keyword>
<dbReference type="InterPro" id="IPR001789">
    <property type="entry name" value="Sig_transdc_resp-reg_receiver"/>
</dbReference>
<dbReference type="Pfam" id="PF00072">
    <property type="entry name" value="Response_reg"/>
    <property type="match status" value="1"/>
</dbReference>
<evidence type="ECO:0000256" key="1">
    <source>
        <dbReference type="ARBA" id="ARBA00022553"/>
    </source>
</evidence>
<dbReference type="InterPro" id="IPR011006">
    <property type="entry name" value="CheY-like_superfamily"/>
</dbReference>
<sequence length="253" mass="28151">MQSSARKEESLVPVAAGKVMALHALVVDDNEMDRKRLRRLCRKAGLKLEVAEATDIDTMRRKLDLQRFDLIFLDYHLEFETGLDALAEVVSHPKQGQAISIMVTSVDSHDVIIDAMKSGCSDYLIKDEISPDMIRKSISTAIERRILMAAIAEERALRESLRGIVERFSDACAPEMRAIMSAMLRRVRSARGTGSTDTILTDNLLAMERSCKEVFQFLEDLGTVLDRPPGDASAIARQLAADPAGLRVGDRRH</sequence>
<name>A0A369TMZ7_9RHOB</name>
<proteinExistence type="predicted"/>
<feature type="domain" description="Response regulatory" evidence="3">
    <location>
        <begin position="23"/>
        <end position="141"/>
    </location>
</feature>
<dbReference type="Proteomes" id="UP000253977">
    <property type="component" value="Unassembled WGS sequence"/>
</dbReference>
<dbReference type="PROSITE" id="PS50110">
    <property type="entry name" value="RESPONSE_REGULATORY"/>
    <property type="match status" value="1"/>
</dbReference>
<feature type="modified residue" description="4-aspartylphosphate" evidence="2">
    <location>
        <position position="74"/>
    </location>
</feature>
<comment type="caution">
    <text evidence="4">The sequence shown here is derived from an EMBL/GenBank/DDBJ whole genome shotgun (WGS) entry which is preliminary data.</text>
</comment>
<dbReference type="GO" id="GO:0000160">
    <property type="term" value="P:phosphorelay signal transduction system"/>
    <property type="evidence" value="ECO:0007669"/>
    <property type="project" value="InterPro"/>
</dbReference>
<evidence type="ECO:0000256" key="2">
    <source>
        <dbReference type="PROSITE-ProRule" id="PRU00169"/>
    </source>
</evidence>